<dbReference type="InterPro" id="IPR006094">
    <property type="entry name" value="Oxid_FAD_bind_N"/>
</dbReference>
<evidence type="ECO:0000256" key="5">
    <source>
        <dbReference type="ARBA" id="ARBA00023002"/>
    </source>
</evidence>
<reference evidence="7" key="1">
    <citation type="submission" date="2018-05" db="EMBL/GenBank/DDBJ databases">
        <authorList>
            <person name="Lanie J.A."/>
            <person name="Ng W.-L."/>
            <person name="Kazmierczak K.M."/>
            <person name="Andrzejewski T.M."/>
            <person name="Davidsen T.M."/>
            <person name="Wayne K.J."/>
            <person name="Tettelin H."/>
            <person name="Glass J.I."/>
            <person name="Rusch D."/>
            <person name="Podicherti R."/>
            <person name="Tsui H.-C.T."/>
            <person name="Winkler M.E."/>
        </authorList>
    </citation>
    <scope>NUCLEOTIDE SEQUENCE</scope>
</reference>
<dbReference type="InterPro" id="IPR016169">
    <property type="entry name" value="FAD-bd_PCMH_sub2"/>
</dbReference>
<dbReference type="InterPro" id="IPR051264">
    <property type="entry name" value="FAD-oxidored/transferase_4"/>
</dbReference>
<dbReference type="InterPro" id="IPR036318">
    <property type="entry name" value="FAD-bd_PCMH-like_sf"/>
</dbReference>
<evidence type="ECO:0000256" key="4">
    <source>
        <dbReference type="ARBA" id="ARBA00022827"/>
    </source>
</evidence>
<dbReference type="InterPro" id="IPR016171">
    <property type="entry name" value="Vanillyl_alc_oxidase_C-sub2"/>
</dbReference>
<dbReference type="SUPFAM" id="SSF55103">
    <property type="entry name" value="FAD-linked oxidases, C-terminal domain"/>
    <property type="match status" value="1"/>
</dbReference>
<comment type="cofactor">
    <cofactor evidence="1">
        <name>FAD</name>
        <dbReference type="ChEBI" id="CHEBI:57692"/>
    </cofactor>
</comment>
<organism evidence="7">
    <name type="scientific">marine metagenome</name>
    <dbReference type="NCBI Taxonomy" id="408172"/>
    <lineage>
        <taxon>unclassified sequences</taxon>
        <taxon>metagenomes</taxon>
        <taxon>ecological metagenomes</taxon>
    </lineage>
</organism>
<dbReference type="SUPFAM" id="SSF56176">
    <property type="entry name" value="FAD-binding/transporter-associated domain-like"/>
    <property type="match status" value="1"/>
</dbReference>
<feature type="domain" description="FAD-binding PCMH-type" evidence="6">
    <location>
        <begin position="1"/>
        <end position="152"/>
    </location>
</feature>
<dbReference type="GO" id="GO:0071949">
    <property type="term" value="F:FAD binding"/>
    <property type="evidence" value="ECO:0007669"/>
    <property type="project" value="InterPro"/>
</dbReference>
<dbReference type="PANTHER" id="PTHR43716">
    <property type="entry name" value="D-2-HYDROXYGLUTARATE DEHYDROGENASE, MITOCHONDRIAL"/>
    <property type="match status" value="1"/>
</dbReference>
<keyword evidence="5" id="KW-0560">Oxidoreductase</keyword>
<dbReference type="InterPro" id="IPR016167">
    <property type="entry name" value="FAD-bd_PCMH_sub1"/>
</dbReference>
<evidence type="ECO:0000256" key="1">
    <source>
        <dbReference type="ARBA" id="ARBA00001974"/>
    </source>
</evidence>
<evidence type="ECO:0000256" key="2">
    <source>
        <dbReference type="ARBA" id="ARBA00008000"/>
    </source>
</evidence>
<dbReference type="Gene3D" id="3.30.70.2190">
    <property type="match status" value="1"/>
</dbReference>
<dbReference type="EMBL" id="UINC01001039">
    <property type="protein sequence ID" value="SUZ68651.1"/>
    <property type="molecule type" value="Genomic_DNA"/>
</dbReference>
<dbReference type="FunFam" id="1.10.45.10:FF:000001">
    <property type="entry name" value="D-lactate dehydrogenase mitochondrial"/>
    <property type="match status" value="1"/>
</dbReference>
<sequence length="396" mass="41810">MKIVPQGGNTGLVGGGVPLNGEVVLSTTRLDQCEPVDQLAQQVTLGAGVTLARAQAHVAPSDLDIGVDLAARDSCTIGGMIATNAGGINVLRYGAMRDQLLGLEAVLADGSIISHLEGLEKDNTGYHFPSLFAGSEGTLGIITKARLRLHPHMAERCTAMLAFSTVDDAVAATSALRRSVPSLHAVEVVFRAAMHLVSEHIDSSVPVGPKSDAWLIVEAAASSDPTEELAAAIDKLGTLVTDVGVALDGQHRNNLWQYREKVTEAISVKGTPHKLDVTLGASKLAEFVHQVPSVVSEQDEDASVYMFGHLGDGNVHVNVLGKDGSEPSELVDEAVLEYVAKLGGSISAEHGVGSAKRDLLHLNRSHTEISAFRLIKHALDPHRVLNPHVLLPKEDS</sequence>
<dbReference type="Gene3D" id="3.30.43.10">
    <property type="entry name" value="Uridine Diphospho-n-acetylenolpyruvylglucosamine Reductase, domain 2"/>
    <property type="match status" value="1"/>
</dbReference>
<dbReference type="Gene3D" id="3.30.70.2740">
    <property type="match status" value="1"/>
</dbReference>
<dbReference type="GO" id="GO:0016491">
    <property type="term" value="F:oxidoreductase activity"/>
    <property type="evidence" value="ECO:0007669"/>
    <property type="project" value="UniProtKB-KW"/>
</dbReference>
<dbReference type="PANTHER" id="PTHR43716:SF1">
    <property type="entry name" value="D-2-HYDROXYGLUTARATE DEHYDROGENASE, MITOCHONDRIAL"/>
    <property type="match status" value="1"/>
</dbReference>
<keyword evidence="3" id="KW-0285">Flavoprotein</keyword>
<dbReference type="Pfam" id="PF02913">
    <property type="entry name" value="FAD-oxidase_C"/>
    <property type="match status" value="1"/>
</dbReference>
<evidence type="ECO:0000313" key="7">
    <source>
        <dbReference type="EMBL" id="SUZ68651.1"/>
    </source>
</evidence>
<dbReference type="Pfam" id="PF01565">
    <property type="entry name" value="FAD_binding_4"/>
    <property type="match status" value="1"/>
</dbReference>
<dbReference type="InterPro" id="IPR016166">
    <property type="entry name" value="FAD-bd_PCMH"/>
</dbReference>
<name>A0A381PNQ3_9ZZZZ</name>
<dbReference type="Gene3D" id="1.10.45.10">
    <property type="entry name" value="Vanillyl-alcohol Oxidase, Chain A, domain 4"/>
    <property type="match status" value="1"/>
</dbReference>
<dbReference type="AlphaFoldDB" id="A0A381PNQ3"/>
<dbReference type="PROSITE" id="PS51387">
    <property type="entry name" value="FAD_PCMH"/>
    <property type="match status" value="1"/>
</dbReference>
<gene>
    <name evidence="7" type="ORF">METZ01_LOCUS21505</name>
</gene>
<evidence type="ECO:0000256" key="3">
    <source>
        <dbReference type="ARBA" id="ARBA00022630"/>
    </source>
</evidence>
<keyword evidence="4" id="KW-0274">FAD</keyword>
<proteinExistence type="inferred from homology"/>
<dbReference type="Gene3D" id="3.30.465.10">
    <property type="match status" value="1"/>
</dbReference>
<protein>
    <recommendedName>
        <fullName evidence="6">FAD-binding PCMH-type domain-containing protein</fullName>
    </recommendedName>
</protein>
<dbReference type="GO" id="GO:0022904">
    <property type="term" value="P:respiratory electron transport chain"/>
    <property type="evidence" value="ECO:0007669"/>
    <property type="project" value="TreeGrafter"/>
</dbReference>
<dbReference type="InterPro" id="IPR016164">
    <property type="entry name" value="FAD-linked_Oxase-like_C"/>
</dbReference>
<accession>A0A381PNQ3</accession>
<dbReference type="InterPro" id="IPR004113">
    <property type="entry name" value="FAD-bd_oxidored_4_C"/>
</dbReference>
<evidence type="ECO:0000259" key="6">
    <source>
        <dbReference type="PROSITE" id="PS51387"/>
    </source>
</evidence>
<comment type="similarity">
    <text evidence="2">Belongs to the FAD-binding oxidoreductase/transferase type 4 family.</text>
</comment>